<dbReference type="PANTHER" id="PTHR37310:SF1">
    <property type="entry name" value="CYTOPLASMIC PROTEIN"/>
    <property type="match status" value="1"/>
</dbReference>
<dbReference type="EMBL" id="JBHSNS010000001">
    <property type="protein sequence ID" value="MFC5728195.1"/>
    <property type="molecule type" value="Genomic_DNA"/>
</dbReference>
<sequence length="134" mass="14356">MTETITRMSKTHPAGSLENNELLARCVAACLECAQACTACADACLSEEMVADLRSCIRGDLDCADVCGTTARVLSRRTGYDAATTRSVLEACAQACRSCGEECASHGDMHEHCKVCAEVCRRCEEACRELLAVL</sequence>
<dbReference type="Proteomes" id="UP001596072">
    <property type="component" value="Unassembled WGS sequence"/>
</dbReference>
<evidence type="ECO:0000313" key="2">
    <source>
        <dbReference type="Proteomes" id="UP001596072"/>
    </source>
</evidence>
<dbReference type="InterPro" id="IPR005560">
    <property type="entry name" value="Csp_YhjQ"/>
</dbReference>
<dbReference type="Pfam" id="PF03860">
    <property type="entry name" value="Csp"/>
    <property type="match status" value="1"/>
</dbReference>
<dbReference type="CDD" id="cd08026">
    <property type="entry name" value="DUF326"/>
    <property type="match status" value="1"/>
</dbReference>
<dbReference type="RefSeq" id="WP_136435596.1">
    <property type="nucleotide sequence ID" value="NZ_JBHSNS010000001.1"/>
</dbReference>
<proteinExistence type="predicted"/>
<accession>A0ABW0ZB16</accession>
<organism evidence="1 2">
    <name type="scientific">Nocardioides vastitatis</name>
    <dbReference type="NCBI Taxonomy" id="2568655"/>
    <lineage>
        <taxon>Bacteria</taxon>
        <taxon>Bacillati</taxon>
        <taxon>Actinomycetota</taxon>
        <taxon>Actinomycetes</taxon>
        <taxon>Propionibacteriales</taxon>
        <taxon>Nocardioidaceae</taxon>
        <taxon>Nocardioides</taxon>
    </lineage>
</organism>
<dbReference type="InterPro" id="IPR044543">
    <property type="entry name" value="YHJQ-like"/>
</dbReference>
<dbReference type="PANTHER" id="PTHR37310">
    <property type="entry name" value="CYTOPLASMIC PROTEIN-RELATED"/>
    <property type="match status" value="1"/>
</dbReference>
<name>A0ABW0ZB16_9ACTN</name>
<dbReference type="Gene3D" id="1.20.1270.360">
    <property type="match status" value="1"/>
</dbReference>
<keyword evidence="2" id="KW-1185">Reference proteome</keyword>
<protein>
    <submittedName>
        <fullName evidence="1">Four-helix bundle copper-binding protein</fullName>
    </submittedName>
</protein>
<comment type="caution">
    <text evidence="1">The sequence shown here is derived from an EMBL/GenBank/DDBJ whole genome shotgun (WGS) entry which is preliminary data.</text>
</comment>
<evidence type="ECO:0000313" key="1">
    <source>
        <dbReference type="EMBL" id="MFC5728195.1"/>
    </source>
</evidence>
<gene>
    <name evidence="1" type="ORF">ACFPQB_04650</name>
</gene>
<reference evidence="2" key="1">
    <citation type="journal article" date="2019" name="Int. J. Syst. Evol. Microbiol.">
        <title>The Global Catalogue of Microorganisms (GCM) 10K type strain sequencing project: providing services to taxonomists for standard genome sequencing and annotation.</title>
        <authorList>
            <consortium name="The Broad Institute Genomics Platform"/>
            <consortium name="The Broad Institute Genome Sequencing Center for Infectious Disease"/>
            <person name="Wu L."/>
            <person name="Ma J."/>
        </authorList>
    </citation>
    <scope>NUCLEOTIDE SEQUENCE [LARGE SCALE GENOMIC DNA]</scope>
    <source>
        <strain evidence="2">YIM 94188</strain>
    </source>
</reference>